<dbReference type="Pfam" id="PF00583">
    <property type="entry name" value="Acetyltransf_1"/>
    <property type="match status" value="1"/>
</dbReference>
<dbReference type="PROSITE" id="PS51186">
    <property type="entry name" value="GNAT"/>
    <property type="match status" value="1"/>
</dbReference>
<dbReference type="GO" id="GO:0016747">
    <property type="term" value="F:acyltransferase activity, transferring groups other than amino-acyl groups"/>
    <property type="evidence" value="ECO:0007669"/>
    <property type="project" value="InterPro"/>
</dbReference>
<dbReference type="AlphaFoldDB" id="A0A7Z1GJL5"/>
<dbReference type="EMBL" id="PDJN01000003">
    <property type="protein sequence ID" value="PFG59088.1"/>
    <property type="molecule type" value="Genomic_DNA"/>
</dbReference>
<evidence type="ECO:0000259" key="1">
    <source>
        <dbReference type="PROSITE" id="PS51186"/>
    </source>
</evidence>
<keyword evidence="2" id="KW-0808">Transferase</keyword>
<dbReference type="InterPro" id="IPR000182">
    <property type="entry name" value="GNAT_dom"/>
</dbReference>
<gene>
    <name evidence="2" type="ORF">DM05_3759</name>
</gene>
<dbReference type="Gene3D" id="3.40.630.30">
    <property type="match status" value="1"/>
</dbReference>
<dbReference type="InterPro" id="IPR016181">
    <property type="entry name" value="Acyl_CoA_acyltransferase"/>
</dbReference>
<feature type="domain" description="N-acetyltransferase" evidence="1">
    <location>
        <begin position="126"/>
        <end position="260"/>
    </location>
</feature>
<reference evidence="2 3" key="1">
    <citation type="submission" date="2017-09" db="EMBL/GenBank/DDBJ databases">
        <authorList>
            <person name="DeBolt S."/>
            <person name="Huntemann M."/>
            <person name="Clum A."/>
            <person name="Pillay M."/>
            <person name="Palaniappan K."/>
            <person name="Varghese N."/>
            <person name="Mikhailova N."/>
            <person name="Stamatis D."/>
            <person name="Reddy T."/>
            <person name="Daum C."/>
            <person name="Shapiro N."/>
            <person name="Ivanova N."/>
            <person name="Kyrpides N."/>
            <person name="Woyke T."/>
        </authorList>
    </citation>
    <scope>NUCLEOTIDE SEQUENCE [LARGE SCALE GENOMIC DNA]</scope>
    <source>
        <strain evidence="2 3">A2-S9</strain>
    </source>
</reference>
<name>A0A7Z1GJL5_9PSED</name>
<proteinExistence type="predicted"/>
<comment type="caution">
    <text evidence="2">The sequence shown here is derived from an EMBL/GenBank/DDBJ whole genome shotgun (WGS) entry which is preliminary data.</text>
</comment>
<sequence>MHADTACDLPTLYHQTEDHYFAATCSLHRRYNACINAYFTGEYFDPWNLLFIRVGSAPLGGAMTAPLDLLRRIFLDTRVVIHEEKVGAVAEALIGLGFQPAEKTTAMVLDLSGFVLSTDDRSVQISLTRNLAHWAVPLGNAFSMAPEGVARYQARHQRALETGQSLYHFILSTEGQVRCSLTLSMWNGEARLSDFGTLVDFRARGYGTRLLQAALLHAASLGARRCFLEATMEGISLYRKLGFEGLFDYQALTRGPVAIA</sequence>
<accession>A0A7Z1GJL5</accession>
<dbReference type="RefSeq" id="WP_098480226.1">
    <property type="nucleotide sequence ID" value="NZ_PDJN01000003.1"/>
</dbReference>
<protein>
    <submittedName>
        <fullName evidence="2">Acetyltransferase (GNAT) family protein</fullName>
    </submittedName>
</protein>
<organism evidence="2 3">
    <name type="scientific">Pseudomonas poae</name>
    <dbReference type="NCBI Taxonomy" id="200451"/>
    <lineage>
        <taxon>Bacteria</taxon>
        <taxon>Pseudomonadati</taxon>
        <taxon>Pseudomonadota</taxon>
        <taxon>Gammaproteobacteria</taxon>
        <taxon>Pseudomonadales</taxon>
        <taxon>Pseudomonadaceae</taxon>
        <taxon>Pseudomonas</taxon>
    </lineage>
</organism>
<dbReference type="SUPFAM" id="SSF55729">
    <property type="entry name" value="Acyl-CoA N-acyltransferases (Nat)"/>
    <property type="match status" value="1"/>
</dbReference>
<evidence type="ECO:0000313" key="3">
    <source>
        <dbReference type="Proteomes" id="UP000221580"/>
    </source>
</evidence>
<evidence type="ECO:0000313" key="2">
    <source>
        <dbReference type="EMBL" id="PFG59088.1"/>
    </source>
</evidence>
<reference evidence="2 3" key="2">
    <citation type="submission" date="2017-10" db="EMBL/GenBank/DDBJ databases">
        <title>Bacterial endophytes that colonize and modify switchgrass growth.</title>
        <authorList>
            <person name="Debolt S."/>
        </authorList>
    </citation>
    <scope>NUCLEOTIDE SEQUENCE [LARGE SCALE GENOMIC DNA]</scope>
    <source>
        <strain evidence="2 3">A2-S9</strain>
    </source>
</reference>
<dbReference type="Proteomes" id="UP000221580">
    <property type="component" value="Unassembled WGS sequence"/>
</dbReference>